<name>A0ABR3S1B2_9PLEO</name>
<evidence type="ECO:0000259" key="1">
    <source>
        <dbReference type="Pfam" id="PF00085"/>
    </source>
</evidence>
<gene>
    <name evidence="2" type="ORF">SLS60_002147</name>
</gene>
<dbReference type="InterPro" id="IPR036249">
    <property type="entry name" value="Thioredoxin-like_sf"/>
</dbReference>
<proteinExistence type="predicted"/>
<evidence type="ECO:0000313" key="3">
    <source>
        <dbReference type="Proteomes" id="UP001521785"/>
    </source>
</evidence>
<dbReference type="InterPro" id="IPR013766">
    <property type="entry name" value="Thioredoxin_domain"/>
</dbReference>
<accession>A0ABR3S1B2</accession>
<reference evidence="2 3" key="1">
    <citation type="submission" date="2024-02" db="EMBL/GenBank/DDBJ databases">
        <title>De novo assembly and annotation of 12 fungi associated with fruit tree decline syndrome in Ontario, Canada.</title>
        <authorList>
            <person name="Sulman M."/>
            <person name="Ellouze W."/>
            <person name="Ilyukhin E."/>
        </authorList>
    </citation>
    <scope>NUCLEOTIDE SEQUENCE [LARGE SCALE GENOMIC DNA]</scope>
    <source>
        <strain evidence="2 3">M42-189</strain>
    </source>
</reference>
<dbReference type="SUPFAM" id="SSF52833">
    <property type="entry name" value="Thioredoxin-like"/>
    <property type="match status" value="1"/>
</dbReference>
<sequence>MATAKPIESKADFEAAIAEPAKFVVIYVYEEHVPEGMRERFQAQAPAFADKVEHYKLDIAQDPAKAKEKMNLEKIPALLVYKGGEEVERVYDLGEESLKALAGKLLG</sequence>
<dbReference type="Proteomes" id="UP001521785">
    <property type="component" value="Unassembled WGS sequence"/>
</dbReference>
<keyword evidence="3" id="KW-1185">Reference proteome</keyword>
<dbReference type="Gene3D" id="3.40.30.10">
    <property type="entry name" value="Glutaredoxin"/>
    <property type="match status" value="1"/>
</dbReference>
<dbReference type="EMBL" id="JAKJXO020000002">
    <property type="protein sequence ID" value="KAL1610479.1"/>
    <property type="molecule type" value="Genomic_DNA"/>
</dbReference>
<evidence type="ECO:0000313" key="2">
    <source>
        <dbReference type="EMBL" id="KAL1610479.1"/>
    </source>
</evidence>
<dbReference type="CDD" id="cd02947">
    <property type="entry name" value="TRX_family"/>
    <property type="match status" value="1"/>
</dbReference>
<feature type="domain" description="Thioredoxin" evidence="1">
    <location>
        <begin position="9"/>
        <end position="95"/>
    </location>
</feature>
<protein>
    <recommendedName>
        <fullName evidence="1">Thioredoxin domain-containing protein</fullName>
    </recommendedName>
</protein>
<dbReference type="Pfam" id="PF00085">
    <property type="entry name" value="Thioredoxin"/>
    <property type="match status" value="1"/>
</dbReference>
<organism evidence="2 3">
    <name type="scientific">Paraconiothyrium brasiliense</name>
    <dbReference type="NCBI Taxonomy" id="300254"/>
    <lineage>
        <taxon>Eukaryota</taxon>
        <taxon>Fungi</taxon>
        <taxon>Dikarya</taxon>
        <taxon>Ascomycota</taxon>
        <taxon>Pezizomycotina</taxon>
        <taxon>Dothideomycetes</taxon>
        <taxon>Pleosporomycetidae</taxon>
        <taxon>Pleosporales</taxon>
        <taxon>Massarineae</taxon>
        <taxon>Didymosphaeriaceae</taxon>
        <taxon>Paraconiothyrium</taxon>
    </lineage>
</organism>
<comment type="caution">
    <text evidence="2">The sequence shown here is derived from an EMBL/GenBank/DDBJ whole genome shotgun (WGS) entry which is preliminary data.</text>
</comment>